<evidence type="ECO:0000256" key="1">
    <source>
        <dbReference type="SAM" id="MobiDB-lite"/>
    </source>
</evidence>
<comment type="caution">
    <text evidence="2">The sequence shown here is derived from an EMBL/GenBank/DDBJ whole genome shotgun (WGS) entry which is preliminary data.</text>
</comment>
<evidence type="ECO:0000313" key="2">
    <source>
        <dbReference type="EMBL" id="KAL2499588.1"/>
    </source>
</evidence>
<gene>
    <name evidence="2" type="ORF">Adt_25138</name>
</gene>
<organism evidence="2 3">
    <name type="scientific">Abeliophyllum distichum</name>
    <dbReference type="NCBI Taxonomy" id="126358"/>
    <lineage>
        <taxon>Eukaryota</taxon>
        <taxon>Viridiplantae</taxon>
        <taxon>Streptophyta</taxon>
        <taxon>Embryophyta</taxon>
        <taxon>Tracheophyta</taxon>
        <taxon>Spermatophyta</taxon>
        <taxon>Magnoliopsida</taxon>
        <taxon>eudicotyledons</taxon>
        <taxon>Gunneridae</taxon>
        <taxon>Pentapetalae</taxon>
        <taxon>asterids</taxon>
        <taxon>lamiids</taxon>
        <taxon>Lamiales</taxon>
        <taxon>Oleaceae</taxon>
        <taxon>Forsythieae</taxon>
        <taxon>Abeliophyllum</taxon>
    </lineage>
</organism>
<feature type="compositionally biased region" description="Polar residues" evidence="1">
    <location>
        <begin position="122"/>
        <end position="131"/>
    </location>
</feature>
<dbReference type="AlphaFoldDB" id="A0ABD1SGT8"/>
<feature type="region of interest" description="Disordered" evidence="1">
    <location>
        <begin position="48"/>
        <end position="76"/>
    </location>
</feature>
<reference evidence="3" key="1">
    <citation type="submission" date="2024-07" db="EMBL/GenBank/DDBJ databases">
        <title>Two chromosome-level genome assemblies of Korean endemic species Abeliophyllum distichum and Forsythia ovata (Oleaceae).</title>
        <authorList>
            <person name="Jang H."/>
        </authorList>
    </citation>
    <scope>NUCLEOTIDE SEQUENCE [LARGE SCALE GENOMIC DNA]</scope>
</reference>
<proteinExistence type="predicted"/>
<dbReference type="Proteomes" id="UP001604336">
    <property type="component" value="Unassembled WGS sequence"/>
</dbReference>
<sequence length="152" mass="17238">MNCQVFINSNIVHSLPPDTCNVRKVLVITDHKIEEELLWLDISKVQNKTKKKKQKHKQEDYILRRTSNRQDSIPNRRRSSVKLVEIIELPYPESEEEEVVAKEKRVVHKAVACAMEKSNEGVTTTIGTSNEGPADQIETKGEDIATGMASPE</sequence>
<dbReference type="EMBL" id="JBFOLK010000007">
    <property type="protein sequence ID" value="KAL2499588.1"/>
    <property type="molecule type" value="Genomic_DNA"/>
</dbReference>
<evidence type="ECO:0000313" key="3">
    <source>
        <dbReference type="Proteomes" id="UP001604336"/>
    </source>
</evidence>
<protein>
    <submittedName>
        <fullName evidence="2">Uncharacterized protein</fullName>
    </submittedName>
</protein>
<name>A0ABD1SGT8_9LAMI</name>
<accession>A0ABD1SGT8</accession>
<feature type="region of interest" description="Disordered" evidence="1">
    <location>
        <begin position="122"/>
        <end position="152"/>
    </location>
</feature>
<keyword evidence="3" id="KW-1185">Reference proteome</keyword>